<feature type="transmembrane region" description="Helical" evidence="6">
    <location>
        <begin position="38"/>
        <end position="61"/>
    </location>
</feature>
<reference evidence="8" key="1">
    <citation type="journal article" date="2023" name="Mol. Biol. Evol.">
        <title>Third-Generation Sequencing Reveals the Adaptive Role of the Epigenome in Three Deep-Sea Polychaetes.</title>
        <authorList>
            <person name="Perez M."/>
            <person name="Aroh O."/>
            <person name="Sun Y."/>
            <person name="Lan Y."/>
            <person name="Juniper S.K."/>
            <person name="Young C.R."/>
            <person name="Angers B."/>
            <person name="Qian P.Y."/>
        </authorList>
    </citation>
    <scope>NUCLEOTIDE SEQUENCE</scope>
    <source>
        <strain evidence="8">R07B-5</strain>
    </source>
</reference>
<keyword evidence="2 5" id="KW-0812">Transmembrane</keyword>
<evidence type="ECO:0000256" key="6">
    <source>
        <dbReference type="SAM" id="Phobius"/>
    </source>
</evidence>
<dbReference type="AlphaFoldDB" id="A0AAD9NA33"/>
<dbReference type="GO" id="GO:0016020">
    <property type="term" value="C:membrane"/>
    <property type="evidence" value="ECO:0007669"/>
    <property type="project" value="UniProtKB-SubCell"/>
</dbReference>
<feature type="transmembrane region" description="Helical" evidence="6">
    <location>
        <begin position="267"/>
        <end position="295"/>
    </location>
</feature>
<evidence type="ECO:0000313" key="9">
    <source>
        <dbReference type="Proteomes" id="UP001209878"/>
    </source>
</evidence>
<dbReference type="InterPro" id="IPR000276">
    <property type="entry name" value="GPCR_Rhodpsn"/>
</dbReference>
<evidence type="ECO:0000256" key="5">
    <source>
        <dbReference type="RuleBase" id="RU000688"/>
    </source>
</evidence>
<dbReference type="PRINTS" id="PR00237">
    <property type="entry name" value="GPCRRHODOPSN"/>
</dbReference>
<organism evidence="8 9">
    <name type="scientific">Ridgeia piscesae</name>
    <name type="common">Tubeworm</name>
    <dbReference type="NCBI Taxonomy" id="27915"/>
    <lineage>
        <taxon>Eukaryota</taxon>
        <taxon>Metazoa</taxon>
        <taxon>Spiralia</taxon>
        <taxon>Lophotrochozoa</taxon>
        <taxon>Annelida</taxon>
        <taxon>Polychaeta</taxon>
        <taxon>Sedentaria</taxon>
        <taxon>Canalipalpata</taxon>
        <taxon>Sabellida</taxon>
        <taxon>Siboglinidae</taxon>
        <taxon>Ridgeia</taxon>
    </lineage>
</organism>
<dbReference type="PROSITE" id="PS50262">
    <property type="entry name" value="G_PROTEIN_RECEP_F1_2"/>
    <property type="match status" value="1"/>
</dbReference>
<accession>A0AAD9NA33</accession>
<evidence type="ECO:0000256" key="2">
    <source>
        <dbReference type="ARBA" id="ARBA00022692"/>
    </source>
</evidence>
<keyword evidence="9" id="KW-1185">Reference proteome</keyword>
<feature type="domain" description="G-protein coupled receptors family 1 profile" evidence="7">
    <location>
        <begin position="53"/>
        <end position="324"/>
    </location>
</feature>
<sequence>MNTFERENNSSLHLLNTTNASASSMDPAMGLSPAGTTIYRVILPIVCTCGILGITLTIVILSRKHMCTSTNCYLMALAVADLLFLLLFATILADNQFVLYSKEYYNYTIYINYAVIFMQIFLLASIWLTVVLAMERYIAICQPFLAAKMCTVNKARVIIILIYMFALICRMPNFWESRVVTIYDKLTNTTLTYIEATQFSINRYYMIVYPWVIDGILTSILPFLLLFMLNVRLVWEVRKSTRYIQRNLIVEKSAANVIQREELQITIMLISIIIVFLTCQAPYVIYTAIVSINAFQMATVHFMLFRYITQLLLTLKSAINFILYCWFSEKFWTTLKKVFCIEQCLFMQKPINLDGVSQNGTSYCHLRSLNGNTRDTVL</sequence>
<evidence type="ECO:0000259" key="7">
    <source>
        <dbReference type="PROSITE" id="PS50262"/>
    </source>
</evidence>
<protein>
    <recommendedName>
        <fullName evidence="7">G-protein coupled receptors family 1 profile domain-containing protein</fullName>
    </recommendedName>
</protein>
<name>A0AAD9NA33_RIDPI</name>
<keyword evidence="5" id="KW-0297">G-protein coupled receptor</keyword>
<keyword evidence="5" id="KW-0675">Receptor</keyword>
<dbReference type="InterPro" id="IPR017452">
    <property type="entry name" value="GPCR_Rhodpsn_7TM"/>
</dbReference>
<feature type="transmembrane region" description="Helical" evidence="6">
    <location>
        <begin position="113"/>
        <end position="134"/>
    </location>
</feature>
<comment type="caution">
    <text evidence="8">The sequence shown here is derived from an EMBL/GenBank/DDBJ whole genome shotgun (WGS) entry which is preliminary data.</text>
</comment>
<keyword evidence="4 6" id="KW-0472">Membrane</keyword>
<dbReference type="GO" id="GO:0004930">
    <property type="term" value="F:G protein-coupled receptor activity"/>
    <property type="evidence" value="ECO:0007669"/>
    <property type="project" value="UniProtKB-KW"/>
</dbReference>
<dbReference type="SUPFAM" id="SSF81321">
    <property type="entry name" value="Family A G protein-coupled receptor-like"/>
    <property type="match status" value="1"/>
</dbReference>
<feature type="transmembrane region" description="Helical" evidence="6">
    <location>
        <begin position="208"/>
        <end position="229"/>
    </location>
</feature>
<dbReference type="EMBL" id="JAODUO010001699">
    <property type="protein sequence ID" value="KAK2159654.1"/>
    <property type="molecule type" value="Genomic_DNA"/>
</dbReference>
<dbReference type="PANTHER" id="PTHR46641:SF2">
    <property type="entry name" value="FMRFAMIDE RECEPTOR"/>
    <property type="match status" value="1"/>
</dbReference>
<evidence type="ECO:0000256" key="1">
    <source>
        <dbReference type="ARBA" id="ARBA00004370"/>
    </source>
</evidence>
<dbReference type="InterPro" id="IPR052954">
    <property type="entry name" value="GPCR-Ligand_Int"/>
</dbReference>
<dbReference type="CDD" id="cd14978">
    <property type="entry name" value="7tmA_FMRFamide_R-like"/>
    <property type="match status" value="1"/>
</dbReference>
<gene>
    <name evidence="8" type="ORF">NP493_1700g00004</name>
</gene>
<dbReference type="PANTHER" id="PTHR46641">
    <property type="entry name" value="FMRFAMIDE RECEPTOR-RELATED"/>
    <property type="match status" value="1"/>
</dbReference>
<dbReference type="PROSITE" id="PS00237">
    <property type="entry name" value="G_PROTEIN_RECEP_F1_1"/>
    <property type="match status" value="1"/>
</dbReference>
<dbReference type="Pfam" id="PF00001">
    <property type="entry name" value="7tm_1"/>
    <property type="match status" value="1"/>
</dbReference>
<feature type="transmembrane region" description="Helical" evidence="6">
    <location>
        <begin position="155"/>
        <end position="175"/>
    </location>
</feature>
<keyword evidence="3 6" id="KW-1133">Transmembrane helix</keyword>
<evidence type="ECO:0000256" key="4">
    <source>
        <dbReference type="ARBA" id="ARBA00023136"/>
    </source>
</evidence>
<proteinExistence type="inferred from homology"/>
<dbReference type="Gene3D" id="1.20.1070.10">
    <property type="entry name" value="Rhodopsin 7-helix transmembrane proteins"/>
    <property type="match status" value="1"/>
</dbReference>
<dbReference type="Proteomes" id="UP001209878">
    <property type="component" value="Unassembled WGS sequence"/>
</dbReference>
<comment type="similarity">
    <text evidence="5">Belongs to the G-protein coupled receptor 1 family.</text>
</comment>
<keyword evidence="5" id="KW-0807">Transducer</keyword>
<evidence type="ECO:0000256" key="3">
    <source>
        <dbReference type="ARBA" id="ARBA00022989"/>
    </source>
</evidence>
<feature type="transmembrane region" description="Helical" evidence="6">
    <location>
        <begin position="307"/>
        <end position="327"/>
    </location>
</feature>
<evidence type="ECO:0000313" key="8">
    <source>
        <dbReference type="EMBL" id="KAK2159654.1"/>
    </source>
</evidence>
<comment type="subcellular location">
    <subcellularLocation>
        <location evidence="1">Membrane</location>
    </subcellularLocation>
</comment>
<feature type="transmembrane region" description="Helical" evidence="6">
    <location>
        <begin position="73"/>
        <end position="93"/>
    </location>
</feature>